<dbReference type="AlphaFoldDB" id="A0A1W1DBS3"/>
<organism evidence="2">
    <name type="scientific">hydrothermal vent metagenome</name>
    <dbReference type="NCBI Taxonomy" id="652676"/>
    <lineage>
        <taxon>unclassified sequences</taxon>
        <taxon>metagenomes</taxon>
        <taxon>ecological metagenomes</taxon>
    </lineage>
</organism>
<accession>A0A1W1DBS3</accession>
<gene>
    <name evidence="2" type="ORF">MNB_SUP05-10-84</name>
</gene>
<protein>
    <recommendedName>
        <fullName evidence="1">OmpA-like domain-containing protein</fullName>
    </recommendedName>
</protein>
<dbReference type="Pfam" id="PF00691">
    <property type="entry name" value="OmpA"/>
    <property type="match status" value="1"/>
</dbReference>
<dbReference type="InterPro" id="IPR036737">
    <property type="entry name" value="OmpA-like_sf"/>
</dbReference>
<dbReference type="PROSITE" id="PS51123">
    <property type="entry name" value="OMPA_2"/>
    <property type="match status" value="1"/>
</dbReference>
<dbReference type="Gene3D" id="3.30.1330.60">
    <property type="entry name" value="OmpA-like domain"/>
    <property type="match status" value="1"/>
</dbReference>
<evidence type="ECO:0000259" key="1">
    <source>
        <dbReference type="PROSITE" id="PS51123"/>
    </source>
</evidence>
<feature type="domain" description="OmpA-like" evidence="1">
    <location>
        <begin position="196"/>
        <end position="334"/>
    </location>
</feature>
<name>A0A1W1DBS3_9ZZZZ</name>
<dbReference type="InterPro" id="IPR006665">
    <property type="entry name" value="OmpA-like"/>
</dbReference>
<sequence>MKKITTSILPILLMSLNIYANPLSVQGVSFPQGPISFADEVVEYKVGKGSKAPFDKPNAVIALPNGNVCKANKCPSFSLGKNGFITIKFNDNYLTTSGDSSDDLWIFEVGEVVESTAVEISKNGKDWISVGKVEGATSGIDIDAYKANGIIDDTKYYYVKLTDLKGESSPPYQGADIDAVAAISAATSQVRKLIKEIEENKFVDFDVRFEGNHWRLTKTAMKELDNLGEAVSSYALRQGKFELVGHIAGVNDEKSRCYQDKNDYRYSEKCHTYMEWGKVLSEGRANSVRKYLEENYAMSSTRLKASGVGNSDHKYPNDPWNAGNRRVEVKYIKQ</sequence>
<reference evidence="2" key="1">
    <citation type="submission" date="2016-10" db="EMBL/GenBank/DDBJ databases">
        <authorList>
            <person name="de Groot N.N."/>
        </authorList>
    </citation>
    <scope>NUCLEOTIDE SEQUENCE</scope>
</reference>
<proteinExistence type="predicted"/>
<dbReference type="SUPFAM" id="SSF103088">
    <property type="entry name" value="OmpA-like"/>
    <property type="match status" value="1"/>
</dbReference>
<evidence type="ECO:0000313" key="2">
    <source>
        <dbReference type="EMBL" id="SFV78068.1"/>
    </source>
</evidence>
<dbReference type="EMBL" id="FPHQ01000284">
    <property type="protein sequence ID" value="SFV78068.1"/>
    <property type="molecule type" value="Genomic_DNA"/>
</dbReference>